<dbReference type="EMBL" id="KE356560">
    <property type="protein sequence ID" value="ERG92898.1"/>
    <property type="molecule type" value="Genomic_DNA"/>
</dbReference>
<accession>U1N8R2</accession>
<dbReference type="Proteomes" id="UP000030649">
    <property type="component" value="Unassembled WGS sequence"/>
</dbReference>
<dbReference type="STRING" id="1238424.J07HQW1_02947"/>
<evidence type="ECO:0000313" key="2">
    <source>
        <dbReference type="Proteomes" id="UP000030649"/>
    </source>
</evidence>
<dbReference type="HOGENOM" id="CLU_2419976_0_0_2"/>
<name>U1N8R2_9EURY</name>
<protein>
    <submittedName>
        <fullName evidence="1">Uncharacterized protein</fullName>
    </submittedName>
</protein>
<reference evidence="1 2" key="1">
    <citation type="journal article" date="2013" name="PLoS ONE">
        <title>Assembly-driven community genomics of a hypersaline microbial ecosystem.</title>
        <authorList>
            <person name="Podell S."/>
            <person name="Ugalde J.A."/>
            <person name="Narasingarao P."/>
            <person name="Banfield J.F."/>
            <person name="Heidelberg K.B."/>
            <person name="Allen E.E."/>
        </authorList>
    </citation>
    <scope>NUCLEOTIDE SEQUENCE [LARGE SCALE GENOMIC DNA]</scope>
    <source>
        <strain evidence="2">J07HQW1</strain>
    </source>
</reference>
<proteinExistence type="predicted"/>
<sequence length="91" mass="9820">MESWIANNQTRAEVNGALLSIYQSSLVTATLSRSSADKSVSVKLASISNYNLLLSVVTELILFEVYSAFAFPLASYTPTTISDAVTPLRSN</sequence>
<organism evidence="1 2">
    <name type="scientific">Haloquadratum walsbyi J07HQW1</name>
    <dbReference type="NCBI Taxonomy" id="1238424"/>
    <lineage>
        <taxon>Archaea</taxon>
        <taxon>Methanobacteriati</taxon>
        <taxon>Methanobacteriota</taxon>
        <taxon>Stenosarchaea group</taxon>
        <taxon>Halobacteria</taxon>
        <taxon>Halobacteriales</taxon>
        <taxon>Haloferacaceae</taxon>
        <taxon>Haloquadratum</taxon>
    </lineage>
</organism>
<evidence type="ECO:0000313" key="1">
    <source>
        <dbReference type="EMBL" id="ERG92898.1"/>
    </source>
</evidence>
<dbReference type="AlphaFoldDB" id="U1N8R2"/>
<gene>
    <name evidence="1" type="ORF">J07HQW1_02947</name>
</gene>